<evidence type="ECO:0000313" key="2">
    <source>
        <dbReference type="EMBL" id="PTD09351.1"/>
    </source>
</evidence>
<comment type="caution">
    <text evidence="2">The sequence shown here is derived from an EMBL/GenBank/DDBJ whole genome shotgun (WGS) entry which is preliminary data.</text>
</comment>
<name>A0A2T4H0M6_FUSCU</name>
<accession>A0A2T4H0M6</accession>
<dbReference type="OrthoDB" id="4525710at2759"/>
<evidence type="ECO:0000256" key="1">
    <source>
        <dbReference type="SAM" id="MobiDB-lite"/>
    </source>
</evidence>
<feature type="region of interest" description="Disordered" evidence="1">
    <location>
        <begin position="1"/>
        <end position="22"/>
    </location>
</feature>
<proteinExistence type="predicted"/>
<dbReference type="Proteomes" id="UP000241587">
    <property type="component" value="Unassembled WGS sequence"/>
</dbReference>
<organism evidence="2 3">
    <name type="scientific">Fusarium culmorum</name>
    <dbReference type="NCBI Taxonomy" id="5516"/>
    <lineage>
        <taxon>Eukaryota</taxon>
        <taxon>Fungi</taxon>
        <taxon>Dikarya</taxon>
        <taxon>Ascomycota</taxon>
        <taxon>Pezizomycotina</taxon>
        <taxon>Sordariomycetes</taxon>
        <taxon>Hypocreomycetidae</taxon>
        <taxon>Hypocreales</taxon>
        <taxon>Nectriaceae</taxon>
        <taxon>Fusarium</taxon>
    </lineage>
</organism>
<dbReference type="EMBL" id="PVEM01000003">
    <property type="protein sequence ID" value="PTD09351.1"/>
    <property type="molecule type" value="Genomic_DNA"/>
</dbReference>
<evidence type="ECO:0000313" key="3">
    <source>
        <dbReference type="Proteomes" id="UP000241587"/>
    </source>
</evidence>
<sequence>MPRSSLRQENQTCDQDTETSTVDLADGSLDGAITVSNGTIATACPVVLNNPYSVLGCDLLDPFNTLCESPERLRQLLRHRLPGRGRPIVFLGG</sequence>
<protein>
    <submittedName>
        <fullName evidence="2">Uncharacterized protein</fullName>
    </submittedName>
</protein>
<keyword evidence="3" id="KW-1185">Reference proteome</keyword>
<dbReference type="AlphaFoldDB" id="A0A2T4H0M6"/>
<gene>
    <name evidence="2" type="ORF">FCULG_00007611</name>
</gene>
<reference evidence="2 3" key="1">
    <citation type="submission" date="2018-02" db="EMBL/GenBank/DDBJ databases">
        <title>Fusarium culmorum secondary metabolites in fungal-bacterial-plant interactions.</title>
        <authorList>
            <person name="Schmidt R."/>
        </authorList>
    </citation>
    <scope>NUCLEOTIDE SEQUENCE [LARGE SCALE GENOMIC DNA]</scope>
    <source>
        <strain evidence="2 3">PV</strain>
    </source>
</reference>